<feature type="transmembrane region" description="Helical" evidence="8">
    <location>
        <begin position="234"/>
        <end position="252"/>
    </location>
</feature>
<dbReference type="CDD" id="cd06550">
    <property type="entry name" value="TM_ABC_iron-siderophores_like"/>
    <property type="match status" value="1"/>
</dbReference>
<evidence type="ECO:0000256" key="5">
    <source>
        <dbReference type="ARBA" id="ARBA00022692"/>
    </source>
</evidence>
<evidence type="ECO:0000313" key="9">
    <source>
        <dbReference type="EMBL" id="SHJ01305.1"/>
    </source>
</evidence>
<evidence type="ECO:0000256" key="4">
    <source>
        <dbReference type="ARBA" id="ARBA00022475"/>
    </source>
</evidence>
<keyword evidence="3" id="KW-0813">Transport</keyword>
<feature type="transmembrane region" description="Helical" evidence="8">
    <location>
        <begin position="192"/>
        <end position="213"/>
    </location>
</feature>
<dbReference type="GO" id="GO:0005886">
    <property type="term" value="C:plasma membrane"/>
    <property type="evidence" value="ECO:0007669"/>
    <property type="project" value="UniProtKB-SubCell"/>
</dbReference>
<dbReference type="InterPro" id="IPR000522">
    <property type="entry name" value="ABC_transptr_permease_BtuC"/>
</dbReference>
<dbReference type="GO" id="GO:0033214">
    <property type="term" value="P:siderophore-iron import into cell"/>
    <property type="evidence" value="ECO:0007669"/>
    <property type="project" value="TreeGrafter"/>
</dbReference>
<proteinExistence type="inferred from homology"/>
<dbReference type="RefSeq" id="WP_175548407.1">
    <property type="nucleotide sequence ID" value="NZ_FQZS01000013.1"/>
</dbReference>
<name>A0A1M6FUC6_9FIRM</name>
<gene>
    <name evidence="9" type="ORF">SAMN02745176_02101</name>
</gene>
<feature type="transmembrane region" description="Helical" evidence="8">
    <location>
        <begin position="91"/>
        <end position="109"/>
    </location>
</feature>
<evidence type="ECO:0000256" key="1">
    <source>
        <dbReference type="ARBA" id="ARBA00004651"/>
    </source>
</evidence>
<protein>
    <submittedName>
        <fullName evidence="9">Iron complex transport system permease protein</fullName>
    </submittedName>
</protein>
<keyword evidence="6 8" id="KW-1133">Transmembrane helix</keyword>
<reference evidence="9 10" key="1">
    <citation type="submission" date="2016-11" db="EMBL/GenBank/DDBJ databases">
        <authorList>
            <person name="Jaros S."/>
            <person name="Januszkiewicz K."/>
            <person name="Wedrychowicz H."/>
        </authorList>
    </citation>
    <scope>NUCLEOTIDE SEQUENCE [LARGE SCALE GENOMIC DNA]</scope>
    <source>
        <strain evidence="9 10">DSM 19022</strain>
    </source>
</reference>
<sequence length="334" mass="35982">MTNKIINRLISFNILLMVFFICFIISVRIGAVDIPLEEILKIIFLGESTDNQIILMDIRLPRVMIAAVLGAGLSAVGGVMQGIFKNPLVDSYTLGMSSGAALGAVISIVTGVGVFGYATTGAFAFLGAISTLFFVYYLSKTKNKVSINSLLLSGVAVSYFISSLISFIMLLFSNKVEHIVFWTMGSLSSATWQKFIFSSCLIVPGVLILNIFARELNIMSLGEESAHYIGVDVERLKYILLTVCSIIVGAVVSTGGTIGFLGLVAPHIVRLIWGADYRRLIPYSAILGASLLMLSDAIGRVIIQPAEIPVGVMTSIMGGPFFVFLLRKQKSKGA</sequence>
<dbReference type="AlphaFoldDB" id="A0A1M6FUC6"/>
<dbReference type="Gene3D" id="1.10.3470.10">
    <property type="entry name" value="ABC transporter involved in vitamin B12 uptake, BtuC"/>
    <property type="match status" value="1"/>
</dbReference>
<evidence type="ECO:0000256" key="2">
    <source>
        <dbReference type="ARBA" id="ARBA00007935"/>
    </source>
</evidence>
<accession>A0A1M6FUC6</accession>
<evidence type="ECO:0000256" key="7">
    <source>
        <dbReference type="ARBA" id="ARBA00023136"/>
    </source>
</evidence>
<dbReference type="SUPFAM" id="SSF81345">
    <property type="entry name" value="ABC transporter involved in vitamin B12 uptake, BtuC"/>
    <property type="match status" value="1"/>
</dbReference>
<dbReference type="InterPro" id="IPR037294">
    <property type="entry name" value="ABC_BtuC-like"/>
</dbReference>
<dbReference type="GO" id="GO:0022857">
    <property type="term" value="F:transmembrane transporter activity"/>
    <property type="evidence" value="ECO:0007669"/>
    <property type="project" value="InterPro"/>
</dbReference>
<comment type="similarity">
    <text evidence="2">Belongs to the binding-protein-dependent transport system permease family. FecCD subfamily.</text>
</comment>
<keyword evidence="10" id="KW-1185">Reference proteome</keyword>
<dbReference type="PANTHER" id="PTHR30472">
    <property type="entry name" value="FERRIC ENTEROBACTIN TRANSPORT SYSTEM PERMEASE PROTEIN"/>
    <property type="match status" value="1"/>
</dbReference>
<organism evidence="9 10">
    <name type="scientific">Lutispora thermophila DSM 19022</name>
    <dbReference type="NCBI Taxonomy" id="1122184"/>
    <lineage>
        <taxon>Bacteria</taxon>
        <taxon>Bacillati</taxon>
        <taxon>Bacillota</taxon>
        <taxon>Clostridia</taxon>
        <taxon>Lutisporales</taxon>
        <taxon>Lutisporaceae</taxon>
        <taxon>Lutispora</taxon>
    </lineage>
</organism>
<evidence type="ECO:0000256" key="3">
    <source>
        <dbReference type="ARBA" id="ARBA00022448"/>
    </source>
</evidence>
<dbReference type="PANTHER" id="PTHR30472:SF25">
    <property type="entry name" value="ABC TRANSPORTER PERMEASE PROTEIN MJ0876-RELATED"/>
    <property type="match status" value="1"/>
</dbReference>
<dbReference type="Proteomes" id="UP000184442">
    <property type="component" value="Unassembled WGS sequence"/>
</dbReference>
<feature type="transmembrane region" description="Helical" evidence="8">
    <location>
        <begin position="308"/>
        <end position="326"/>
    </location>
</feature>
<keyword evidence="7 8" id="KW-0472">Membrane</keyword>
<dbReference type="FunFam" id="1.10.3470.10:FF:000001">
    <property type="entry name" value="Vitamin B12 ABC transporter permease BtuC"/>
    <property type="match status" value="1"/>
</dbReference>
<feature type="transmembrane region" description="Helical" evidence="8">
    <location>
        <begin position="63"/>
        <end position="84"/>
    </location>
</feature>
<dbReference type="Pfam" id="PF01032">
    <property type="entry name" value="FecCD"/>
    <property type="match status" value="1"/>
</dbReference>
<evidence type="ECO:0000313" key="10">
    <source>
        <dbReference type="Proteomes" id="UP000184442"/>
    </source>
</evidence>
<feature type="transmembrane region" description="Helical" evidence="8">
    <location>
        <begin position="280"/>
        <end position="302"/>
    </location>
</feature>
<feature type="transmembrane region" description="Helical" evidence="8">
    <location>
        <begin position="150"/>
        <end position="172"/>
    </location>
</feature>
<feature type="transmembrane region" description="Helical" evidence="8">
    <location>
        <begin position="12"/>
        <end position="31"/>
    </location>
</feature>
<comment type="subcellular location">
    <subcellularLocation>
        <location evidence="1">Cell membrane</location>
        <topology evidence="1">Multi-pass membrane protein</topology>
    </subcellularLocation>
</comment>
<dbReference type="STRING" id="1122184.SAMN02745176_02101"/>
<evidence type="ECO:0000256" key="8">
    <source>
        <dbReference type="SAM" id="Phobius"/>
    </source>
</evidence>
<keyword evidence="4" id="KW-1003">Cell membrane</keyword>
<feature type="transmembrane region" description="Helical" evidence="8">
    <location>
        <begin position="115"/>
        <end position="138"/>
    </location>
</feature>
<dbReference type="EMBL" id="FQZS01000013">
    <property type="protein sequence ID" value="SHJ01305.1"/>
    <property type="molecule type" value="Genomic_DNA"/>
</dbReference>
<evidence type="ECO:0000256" key="6">
    <source>
        <dbReference type="ARBA" id="ARBA00022989"/>
    </source>
</evidence>
<keyword evidence="5 8" id="KW-0812">Transmembrane</keyword>